<dbReference type="Gene3D" id="3.30.70.360">
    <property type="match status" value="1"/>
</dbReference>
<dbReference type="PANTHER" id="PTHR43808">
    <property type="entry name" value="ACETYLORNITHINE DEACETYLASE"/>
    <property type="match status" value="1"/>
</dbReference>
<name>F2NQU6_MARHT</name>
<dbReference type="InterPro" id="IPR002933">
    <property type="entry name" value="Peptidase_M20"/>
</dbReference>
<dbReference type="STRING" id="869210.Marky_1575"/>
<protein>
    <submittedName>
        <fullName evidence="4">Peptidase M20</fullName>
    </submittedName>
</protein>
<dbReference type="GO" id="GO:0046872">
    <property type="term" value="F:metal ion binding"/>
    <property type="evidence" value="ECO:0007669"/>
    <property type="project" value="UniProtKB-KW"/>
</dbReference>
<keyword evidence="2" id="KW-0378">Hydrolase</keyword>
<dbReference type="InterPro" id="IPR011650">
    <property type="entry name" value="Peptidase_M20_dimer"/>
</dbReference>
<gene>
    <name evidence="4" type="ordered locus">Marky_1575</name>
</gene>
<dbReference type="Gene3D" id="3.40.630.10">
    <property type="entry name" value="Zn peptidases"/>
    <property type="match status" value="1"/>
</dbReference>
<dbReference type="SUPFAM" id="SSF55031">
    <property type="entry name" value="Bacterial exopeptidase dimerisation domain"/>
    <property type="match status" value="1"/>
</dbReference>
<dbReference type="InterPro" id="IPR050072">
    <property type="entry name" value="Peptidase_M20A"/>
</dbReference>
<dbReference type="Pfam" id="PF07687">
    <property type="entry name" value="M20_dimer"/>
    <property type="match status" value="1"/>
</dbReference>
<evidence type="ECO:0000256" key="2">
    <source>
        <dbReference type="ARBA" id="ARBA00022801"/>
    </source>
</evidence>
<proteinExistence type="predicted"/>
<evidence type="ECO:0000313" key="4">
    <source>
        <dbReference type="EMBL" id="AEB12310.1"/>
    </source>
</evidence>
<dbReference type="eggNOG" id="COG0624">
    <property type="taxonomic scope" value="Bacteria"/>
</dbReference>
<dbReference type="HOGENOM" id="CLU_051308_0_0_0"/>
<evidence type="ECO:0000259" key="3">
    <source>
        <dbReference type="Pfam" id="PF07687"/>
    </source>
</evidence>
<feature type="domain" description="Peptidase M20 dimerisation" evidence="3">
    <location>
        <begin position="144"/>
        <end position="235"/>
    </location>
</feature>
<dbReference type="GO" id="GO:0016787">
    <property type="term" value="F:hydrolase activity"/>
    <property type="evidence" value="ECO:0007669"/>
    <property type="project" value="UniProtKB-KW"/>
</dbReference>
<dbReference type="AlphaFoldDB" id="F2NQU6"/>
<dbReference type="SUPFAM" id="SSF53187">
    <property type="entry name" value="Zn-dependent exopeptidases"/>
    <property type="match status" value="1"/>
</dbReference>
<keyword evidence="5" id="KW-1185">Reference proteome</keyword>
<dbReference type="EMBL" id="CP002630">
    <property type="protein sequence ID" value="AEB12310.1"/>
    <property type="molecule type" value="Genomic_DNA"/>
</dbReference>
<dbReference type="InterPro" id="IPR036264">
    <property type="entry name" value="Bact_exopeptidase_dim_dom"/>
</dbReference>
<keyword evidence="1" id="KW-0479">Metal-binding</keyword>
<evidence type="ECO:0000256" key="1">
    <source>
        <dbReference type="ARBA" id="ARBA00022723"/>
    </source>
</evidence>
<dbReference type="KEGG" id="mhd:Marky_1575"/>
<sequence length="343" mass="35976">MPHAVLDLLRAFAPLRTEAERAHFLEVYFRQRGMEPRRDALGNLWVGRGTVVLAAHIDTVLEPTPLREAEGAWWGPGVGDNSSGVAVLASLAGEVPEGVVLAFTVGEEGLGNLKGARALVRALKPEVFVAVDGYLGSLVERALGSVRLRARFLGPGGHAWGDRKAPNPVRALGEALAEAYALARGADTAVNAGRVWGGEAINALPREAGCELDLRALEPGELRALEGGVRQALMAAAQRVGVRLEVEVLGRRPVGRTAPEGLLALAEAACWAEGVRVLRQAGSTDASAAVEAGIPALGIGVYRGGGAHTPGEWVDPASLRVGRRVLLRFVRELTAAGVGRGLR</sequence>
<accession>F2NQU6</accession>
<reference evidence="4 5" key="1">
    <citation type="journal article" date="2012" name="Stand. Genomic Sci.">
        <title>Complete genome sequence of the aerobic, heterotroph Marinithermus hydrothermalis type strain (T1(T)) from a deep-sea hydrothermal vent chimney.</title>
        <authorList>
            <person name="Copeland A."/>
            <person name="Gu W."/>
            <person name="Yasawong M."/>
            <person name="Lapidus A."/>
            <person name="Lucas S."/>
            <person name="Deshpande S."/>
            <person name="Pagani I."/>
            <person name="Tapia R."/>
            <person name="Cheng J.F."/>
            <person name="Goodwin L.A."/>
            <person name="Pitluck S."/>
            <person name="Liolios K."/>
            <person name="Ivanova N."/>
            <person name="Mavromatis K."/>
            <person name="Mikhailova N."/>
            <person name="Pati A."/>
            <person name="Chen A."/>
            <person name="Palaniappan K."/>
            <person name="Land M."/>
            <person name="Pan C."/>
            <person name="Brambilla E.M."/>
            <person name="Rohde M."/>
            <person name="Tindall B.J."/>
            <person name="Sikorski J."/>
            <person name="Goker M."/>
            <person name="Detter J.C."/>
            <person name="Bristow J."/>
            <person name="Eisen J.A."/>
            <person name="Markowitz V."/>
            <person name="Hugenholtz P."/>
            <person name="Kyrpides N.C."/>
            <person name="Klenk H.P."/>
            <person name="Woyke T."/>
        </authorList>
    </citation>
    <scope>NUCLEOTIDE SEQUENCE [LARGE SCALE GENOMIC DNA]</scope>
    <source>
        <strain evidence="5">DSM 14884 / JCM 11576 / T1</strain>
    </source>
</reference>
<dbReference type="Pfam" id="PF01546">
    <property type="entry name" value="Peptidase_M20"/>
    <property type="match status" value="1"/>
</dbReference>
<organism evidence="4 5">
    <name type="scientific">Marinithermus hydrothermalis (strain DSM 14884 / JCM 11576 / T1)</name>
    <dbReference type="NCBI Taxonomy" id="869210"/>
    <lineage>
        <taxon>Bacteria</taxon>
        <taxon>Thermotogati</taxon>
        <taxon>Deinococcota</taxon>
        <taxon>Deinococci</taxon>
        <taxon>Thermales</taxon>
        <taxon>Thermaceae</taxon>
        <taxon>Marinithermus</taxon>
    </lineage>
</organism>
<dbReference type="RefSeq" id="WP_013704357.1">
    <property type="nucleotide sequence ID" value="NC_015387.1"/>
</dbReference>
<dbReference type="Proteomes" id="UP000007030">
    <property type="component" value="Chromosome"/>
</dbReference>
<dbReference type="PANTHER" id="PTHR43808:SF17">
    <property type="entry name" value="PEPTIDASE M20"/>
    <property type="match status" value="1"/>
</dbReference>
<evidence type="ECO:0000313" key="5">
    <source>
        <dbReference type="Proteomes" id="UP000007030"/>
    </source>
</evidence>
<dbReference type="OrthoDB" id="9783294at2"/>